<dbReference type="EMBL" id="KZ670495">
    <property type="protein sequence ID" value="PPR83134.1"/>
    <property type="molecule type" value="Genomic_DNA"/>
</dbReference>
<organism evidence="1 2">
    <name type="scientific">Gossypium barbadense</name>
    <name type="common">Sea Island cotton</name>
    <name type="synonym">Hibiscus barbadensis</name>
    <dbReference type="NCBI Taxonomy" id="3634"/>
    <lineage>
        <taxon>Eukaryota</taxon>
        <taxon>Viridiplantae</taxon>
        <taxon>Streptophyta</taxon>
        <taxon>Embryophyta</taxon>
        <taxon>Tracheophyta</taxon>
        <taxon>Spermatophyta</taxon>
        <taxon>Magnoliopsida</taxon>
        <taxon>eudicotyledons</taxon>
        <taxon>Gunneridae</taxon>
        <taxon>Pentapetalae</taxon>
        <taxon>rosids</taxon>
        <taxon>malvids</taxon>
        <taxon>Malvales</taxon>
        <taxon>Malvaceae</taxon>
        <taxon>Malvoideae</taxon>
        <taxon>Gossypium</taxon>
    </lineage>
</organism>
<accession>A0A2P5VWC6</accession>
<sequence length="66" mass="6968">MAFGAAKRATADLLEFHGLKASSNPLEVSVKPLLLKWALEAAKSKAAISLKSFSESFLLEMAFGAG</sequence>
<dbReference type="AlphaFoldDB" id="A0A2P5VWC6"/>
<name>A0A2P5VWC6_GOSBA</name>
<evidence type="ECO:0000313" key="1">
    <source>
        <dbReference type="EMBL" id="PPR83134.1"/>
    </source>
</evidence>
<dbReference type="Proteomes" id="UP000239757">
    <property type="component" value="Unassembled WGS sequence"/>
</dbReference>
<gene>
    <name evidence="1" type="ORF">GOBAR_AA37581</name>
</gene>
<evidence type="ECO:0000313" key="2">
    <source>
        <dbReference type="Proteomes" id="UP000239757"/>
    </source>
</evidence>
<reference evidence="1 2" key="1">
    <citation type="submission" date="2015-01" db="EMBL/GenBank/DDBJ databases">
        <title>Genome of allotetraploid Gossypium barbadense reveals genomic plasticity and fiber elongation in cotton evolution.</title>
        <authorList>
            <person name="Chen X."/>
            <person name="Liu X."/>
            <person name="Zhao B."/>
            <person name="Zheng H."/>
            <person name="Hu Y."/>
            <person name="Lu G."/>
            <person name="Yang C."/>
            <person name="Chen J."/>
            <person name="Shan C."/>
            <person name="Zhang L."/>
            <person name="Zhou Y."/>
            <person name="Wang L."/>
            <person name="Guo W."/>
            <person name="Bai Y."/>
            <person name="Ruan J."/>
            <person name="Shangguan X."/>
            <person name="Mao Y."/>
            <person name="Jiang J."/>
            <person name="Zhu Y."/>
            <person name="Lei J."/>
            <person name="Kang H."/>
            <person name="Chen S."/>
            <person name="He X."/>
            <person name="Wang R."/>
            <person name="Wang Y."/>
            <person name="Chen J."/>
            <person name="Wang L."/>
            <person name="Yu S."/>
            <person name="Wang B."/>
            <person name="Wei J."/>
            <person name="Song S."/>
            <person name="Lu X."/>
            <person name="Gao Z."/>
            <person name="Gu W."/>
            <person name="Deng X."/>
            <person name="Ma D."/>
            <person name="Wang S."/>
            <person name="Liang W."/>
            <person name="Fang L."/>
            <person name="Cai C."/>
            <person name="Zhu X."/>
            <person name="Zhou B."/>
            <person name="Zhang Y."/>
            <person name="Chen Z."/>
            <person name="Xu S."/>
            <person name="Zhu R."/>
            <person name="Wang S."/>
            <person name="Zhang T."/>
            <person name="Zhao G."/>
        </authorList>
    </citation>
    <scope>NUCLEOTIDE SEQUENCE [LARGE SCALE GENOMIC DNA]</scope>
    <source>
        <strain evidence="2">cv. Xinhai21</strain>
        <tissue evidence="1">Leaf</tissue>
    </source>
</reference>
<protein>
    <submittedName>
        <fullName evidence="1">Uncharacterized protein</fullName>
    </submittedName>
</protein>
<proteinExistence type="predicted"/>